<organism evidence="6 7">
    <name type="scientific">Rotaria magnacalcarata</name>
    <dbReference type="NCBI Taxonomy" id="392030"/>
    <lineage>
        <taxon>Eukaryota</taxon>
        <taxon>Metazoa</taxon>
        <taxon>Spiralia</taxon>
        <taxon>Gnathifera</taxon>
        <taxon>Rotifera</taxon>
        <taxon>Eurotatoria</taxon>
        <taxon>Bdelloidea</taxon>
        <taxon>Philodinida</taxon>
        <taxon>Philodinidae</taxon>
        <taxon>Rotaria</taxon>
    </lineage>
</organism>
<keyword evidence="3" id="KW-0326">Glycosidase</keyword>
<dbReference type="EMBL" id="CAJNOW010006819">
    <property type="protein sequence ID" value="CAF1497983.1"/>
    <property type="molecule type" value="Genomic_DNA"/>
</dbReference>
<dbReference type="SUPFAM" id="SSF51445">
    <property type="entry name" value="(Trans)glycosidases"/>
    <property type="match status" value="1"/>
</dbReference>
<dbReference type="GO" id="GO:0004553">
    <property type="term" value="F:hydrolase activity, hydrolyzing O-glycosyl compounds"/>
    <property type="evidence" value="ECO:0007669"/>
    <property type="project" value="InterPro"/>
</dbReference>
<sequence>MSFTNSIEVNCNNCVGELRHIWTSIGFDEINWSYTERGKYLLKTLKDTVMEKPYYVRNHNIFTSGNMLSYPAGGSTNIYMENEDGRAYYSFEIIDKIYDNYVEHGFIPIIELDFMPLDLVPDSKDLSSDWAMGRDVGHESYEQNKWKLPPKDYKKWQQLIEIFANHLYGRYGEQVQNWYFEVWNEPNLTNYWLGSVENYCKLYDYSVEAIKRVNKSFKIGGPATSDIGTEFLKQFLDHVTSGKNYVTNETGTAIDFISFHTKGAYYVPRRSYGHKVNHQSPSLAKILNDIRSNLIVCNEFEQLSNLPIFIDECDPAVGTIYGVYDNPNYNICNTEYYPCIVASMIYHILSLSSRIQMITHWSFYMEGKRLFEGNRTLMTNYNLHLPILSGLKLFGKLKYKRLLIETNQIHSPIFGVATCDDENKSYQLLLFYHVDDWTHEDIQSISITFKNIPSENVLLRHYRIDSNHNNPYVEWVRMGKPDELNPNQLEHLKHSQELKLLYAPVKYKIENNQLKLASFDLPSHSISFIELTNISI</sequence>
<evidence type="ECO:0000256" key="2">
    <source>
        <dbReference type="ARBA" id="ARBA00022801"/>
    </source>
</evidence>
<evidence type="ECO:0000256" key="1">
    <source>
        <dbReference type="ARBA" id="ARBA00008875"/>
    </source>
</evidence>
<gene>
    <name evidence="6" type="ORF">KQP761_LOCUS14471</name>
</gene>
<accession>A0A815SY89</accession>
<proteinExistence type="inferred from homology"/>
<dbReference type="InterPro" id="IPR049166">
    <property type="entry name" value="GH39_cat"/>
</dbReference>
<dbReference type="Proteomes" id="UP000663834">
    <property type="component" value="Unassembled WGS sequence"/>
</dbReference>
<feature type="active site" description="Proton donor" evidence="4">
    <location>
        <position position="185"/>
    </location>
</feature>
<dbReference type="GO" id="GO:0005975">
    <property type="term" value="P:carbohydrate metabolic process"/>
    <property type="evidence" value="ECO:0007669"/>
    <property type="project" value="InterPro"/>
</dbReference>
<evidence type="ECO:0000313" key="7">
    <source>
        <dbReference type="Proteomes" id="UP000663834"/>
    </source>
</evidence>
<evidence type="ECO:0000256" key="3">
    <source>
        <dbReference type="ARBA" id="ARBA00023295"/>
    </source>
</evidence>
<name>A0A815SY89_9BILA</name>
<dbReference type="AlphaFoldDB" id="A0A815SY89"/>
<dbReference type="InterPro" id="IPR051923">
    <property type="entry name" value="Glycosyl_Hydrolase_39"/>
</dbReference>
<dbReference type="InterPro" id="IPR049165">
    <property type="entry name" value="GH39_as"/>
</dbReference>
<dbReference type="PANTHER" id="PTHR12631">
    <property type="entry name" value="ALPHA-L-IDURONIDASE"/>
    <property type="match status" value="1"/>
</dbReference>
<dbReference type="Gene3D" id="2.60.40.1500">
    <property type="entry name" value="Glycosyl hydrolase domain, family 39"/>
    <property type="match status" value="1"/>
</dbReference>
<dbReference type="Gene3D" id="3.20.20.80">
    <property type="entry name" value="Glycosidases"/>
    <property type="match status" value="1"/>
</dbReference>
<reference evidence="6" key="1">
    <citation type="submission" date="2021-02" db="EMBL/GenBank/DDBJ databases">
        <authorList>
            <person name="Nowell W R."/>
        </authorList>
    </citation>
    <scope>NUCLEOTIDE SEQUENCE</scope>
</reference>
<dbReference type="InterPro" id="IPR017853">
    <property type="entry name" value="GH"/>
</dbReference>
<dbReference type="InterPro" id="IPR000514">
    <property type="entry name" value="Glyco_hydro_39"/>
</dbReference>
<comment type="caution">
    <text evidence="6">The sequence shown here is derived from an EMBL/GenBank/DDBJ whole genome shotgun (WGS) entry which is preliminary data.</text>
</comment>
<evidence type="ECO:0000259" key="5">
    <source>
        <dbReference type="Pfam" id="PF01229"/>
    </source>
</evidence>
<comment type="similarity">
    <text evidence="1">Belongs to the glycosyl hydrolase 39 family.</text>
</comment>
<protein>
    <recommendedName>
        <fullName evidence="5">Glycosyl hydrolases family 39 N-terminal catalytic domain-containing protein</fullName>
    </recommendedName>
</protein>
<evidence type="ECO:0000256" key="4">
    <source>
        <dbReference type="PIRSR" id="PIRSR600514-1"/>
    </source>
</evidence>
<keyword evidence="2" id="KW-0378">Hydrolase</keyword>
<dbReference type="OrthoDB" id="15153at2759"/>
<dbReference type="PRINTS" id="PR00745">
    <property type="entry name" value="GLHYDRLASE39"/>
</dbReference>
<evidence type="ECO:0000313" key="6">
    <source>
        <dbReference type="EMBL" id="CAF1497983.1"/>
    </source>
</evidence>
<feature type="domain" description="Glycosyl hydrolases family 39 N-terminal catalytic" evidence="5">
    <location>
        <begin position="7"/>
        <end position="497"/>
    </location>
</feature>
<dbReference type="SUPFAM" id="SSF51011">
    <property type="entry name" value="Glycosyl hydrolase domain"/>
    <property type="match status" value="1"/>
</dbReference>
<dbReference type="Pfam" id="PF01229">
    <property type="entry name" value="Glyco_hydro_39"/>
    <property type="match status" value="1"/>
</dbReference>
<dbReference type="PANTHER" id="PTHR12631:SF8">
    <property type="entry name" value="ALPHA-L-IDURONIDASE"/>
    <property type="match status" value="1"/>
</dbReference>
<dbReference type="PROSITE" id="PS01027">
    <property type="entry name" value="GLYCOSYL_HYDROL_F39"/>
    <property type="match status" value="1"/>
</dbReference>